<keyword evidence="2" id="KW-0812">Transmembrane</keyword>
<feature type="compositionally biased region" description="Pro residues" evidence="1">
    <location>
        <begin position="39"/>
        <end position="50"/>
    </location>
</feature>
<gene>
    <name evidence="4" type="ORF">R7226_09655</name>
</gene>
<evidence type="ECO:0000256" key="3">
    <source>
        <dbReference type="SAM" id="SignalP"/>
    </source>
</evidence>
<evidence type="ECO:0000256" key="1">
    <source>
        <dbReference type="SAM" id="MobiDB-lite"/>
    </source>
</evidence>
<evidence type="ECO:0000313" key="4">
    <source>
        <dbReference type="EMBL" id="MDW5594602.1"/>
    </source>
</evidence>
<dbReference type="EMBL" id="JAWSTH010000019">
    <property type="protein sequence ID" value="MDW5594602.1"/>
    <property type="molecule type" value="Genomic_DNA"/>
</dbReference>
<keyword evidence="5" id="KW-1185">Reference proteome</keyword>
<feature type="transmembrane region" description="Helical" evidence="2">
    <location>
        <begin position="60"/>
        <end position="83"/>
    </location>
</feature>
<evidence type="ECO:0000256" key="2">
    <source>
        <dbReference type="SAM" id="Phobius"/>
    </source>
</evidence>
<protein>
    <submittedName>
        <fullName evidence="4">Uncharacterized protein</fullName>
    </submittedName>
</protein>
<evidence type="ECO:0000313" key="5">
    <source>
        <dbReference type="Proteomes" id="UP001284601"/>
    </source>
</evidence>
<comment type="caution">
    <text evidence="4">The sequence shown here is derived from an EMBL/GenBank/DDBJ whole genome shotgun (WGS) entry which is preliminary data.</text>
</comment>
<reference evidence="4 5" key="2">
    <citation type="submission" date="2023-10" db="EMBL/GenBank/DDBJ databases">
        <authorList>
            <person name="Han X.F."/>
        </authorList>
    </citation>
    <scope>NUCLEOTIDE SEQUENCE [LARGE SCALE GENOMIC DNA]</scope>
    <source>
        <strain evidence="4 5">KCTC 39840</strain>
    </source>
</reference>
<keyword evidence="3" id="KW-0732">Signal</keyword>
<sequence length="143" mass="15389">MHRFAALIAVVVALAAMPAAALAQENPFVPPLQQQAPSQPAPSTPPPPAPVEDRDDDDGFGGAAVAVVGLIVIALIGGIWFAISRDARRHAPDRRRVHTARTEPDAAELATPGSRGRHHTRSAPRSRKPSRQEQKRRKRGKAR</sequence>
<dbReference type="RefSeq" id="WP_318596886.1">
    <property type="nucleotide sequence ID" value="NZ_JAWSTH010000019.1"/>
</dbReference>
<dbReference type="Proteomes" id="UP001284601">
    <property type="component" value="Unassembled WGS sequence"/>
</dbReference>
<feature type="signal peptide" evidence="3">
    <location>
        <begin position="1"/>
        <end position="23"/>
    </location>
</feature>
<feature type="region of interest" description="Disordered" evidence="1">
    <location>
        <begin position="87"/>
        <end position="143"/>
    </location>
</feature>
<feature type="chain" id="PRO_5045292530" evidence="3">
    <location>
        <begin position="24"/>
        <end position="143"/>
    </location>
</feature>
<name>A0ABU4HMR9_9ACTN</name>
<organism evidence="4 5">
    <name type="scientific">Conexibacter stalactiti</name>
    <dbReference type="NCBI Taxonomy" id="1940611"/>
    <lineage>
        <taxon>Bacteria</taxon>
        <taxon>Bacillati</taxon>
        <taxon>Actinomycetota</taxon>
        <taxon>Thermoleophilia</taxon>
        <taxon>Solirubrobacterales</taxon>
        <taxon>Conexibacteraceae</taxon>
        <taxon>Conexibacter</taxon>
    </lineage>
</organism>
<accession>A0ABU4HMR9</accession>
<reference evidence="5" key="1">
    <citation type="submission" date="2023-07" db="EMBL/GenBank/DDBJ databases">
        <title>Conexibacter stalactiti sp. nov., isolated from stalactites in a lava cave and emended description of the genus Conexibacter.</title>
        <authorList>
            <person name="Lee S.D."/>
        </authorList>
    </citation>
    <scope>NUCLEOTIDE SEQUENCE [LARGE SCALE GENOMIC DNA]</scope>
    <source>
        <strain evidence="5">KCTC 39840</strain>
    </source>
</reference>
<keyword evidence="2" id="KW-1133">Transmembrane helix</keyword>
<keyword evidence="2" id="KW-0472">Membrane</keyword>
<proteinExistence type="predicted"/>
<feature type="region of interest" description="Disordered" evidence="1">
    <location>
        <begin position="30"/>
        <end position="60"/>
    </location>
</feature>
<feature type="compositionally biased region" description="Basic residues" evidence="1">
    <location>
        <begin position="115"/>
        <end position="143"/>
    </location>
</feature>